<sequence>MMHVSPARQRGVSLLGLLFWAVVIGMLALVAMKVLPTVNEYLTIRSAVNKVAQEGATSVPEIRAAFDRQKQIEYSIQSISGSDLIVTKENDRVVVSFAYDAEVKLFDPVYLVIKYSGRSE</sequence>
<proteinExistence type="predicted"/>
<keyword evidence="3" id="KW-1185">Reference proteome</keyword>
<evidence type="ECO:0000313" key="3">
    <source>
        <dbReference type="Proteomes" id="UP000035352"/>
    </source>
</evidence>
<name>A0A0G3BP19_9BURK</name>
<dbReference type="KEGG" id="pbh:AAW51_4466"/>
<reference evidence="2 3" key="1">
    <citation type="submission" date="2015-05" db="EMBL/GenBank/DDBJ databases">
        <authorList>
            <person name="Tang B."/>
            <person name="Yu Y."/>
        </authorList>
    </citation>
    <scope>NUCLEOTIDE SEQUENCE [LARGE SCALE GENOMIC DNA]</scope>
    <source>
        <strain evidence="2 3">DSM 7029</strain>
    </source>
</reference>
<dbReference type="InterPro" id="IPR032314">
    <property type="entry name" value="DUF4845"/>
</dbReference>
<dbReference type="AlphaFoldDB" id="A0A0G3BP19"/>
<dbReference type="RefSeq" id="WP_047196352.1">
    <property type="nucleotide sequence ID" value="NZ_CP011371.1"/>
</dbReference>
<dbReference type="Pfam" id="PF16137">
    <property type="entry name" value="DUF4845"/>
    <property type="match status" value="1"/>
</dbReference>
<dbReference type="OrthoDB" id="9133279at2"/>
<evidence type="ECO:0000313" key="2">
    <source>
        <dbReference type="EMBL" id="AKJ31157.1"/>
    </source>
</evidence>
<feature type="transmembrane region" description="Helical" evidence="1">
    <location>
        <begin position="12"/>
        <end position="35"/>
    </location>
</feature>
<organism evidence="2 3">
    <name type="scientific">Caldimonas brevitalea</name>
    <dbReference type="NCBI Taxonomy" id="413882"/>
    <lineage>
        <taxon>Bacteria</taxon>
        <taxon>Pseudomonadati</taxon>
        <taxon>Pseudomonadota</taxon>
        <taxon>Betaproteobacteria</taxon>
        <taxon>Burkholderiales</taxon>
        <taxon>Sphaerotilaceae</taxon>
        <taxon>Caldimonas</taxon>
    </lineage>
</organism>
<evidence type="ECO:0000256" key="1">
    <source>
        <dbReference type="SAM" id="Phobius"/>
    </source>
</evidence>
<accession>A0A0G3BP19</accession>
<keyword evidence="1" id="KW-1133">Transmembrane helix</keyword>
<gene>
    <name evidence="2" type="ORF">AAW51_4466</name>
</gene>
<dbReference type="Proteomes" id="UP000035352">
    <property type="component" value="Chromosome"/>
</dbReference>
<dbReference type="STRING" id="413882.AAW51_4466"/>
<dbReference type="EMBL" id="CP011371">
    <property type="protein sequence ID" value="AKJ31157.1"/>
    <property type="molecule type" value="Genomic_DNA"/>
</dbReference>
<keyword evidence="1" id="KW-0812">Transmembrane</keyword>
<protein>
    <submittedName>
        <fullName evidence="2">Membrane protein</fullName>
    </submittedName>
</protein>
<keyword evidence="1" id="KW-0472">Membrane</keyword>